<gene>
    <name evidence="2" type="ORF">niasHT_034629</name>
</gene>
<evidence type="ECO:0000313" key="2">
    <source>
        <dbReference type="EMBL" id="KAL3080071.1"/>
    </source>
</evidence>
<dbReference type="Proteomes" id="UP001620626">
    <property type="component" value="Unassembled WGS sequence"/>
</dbReference>
<comment type="caution">
    <text evidence="2">The sequence shown here is derived from an EMBL/GenBank/DDBJ whole genome shotgun (WGS) entry which is preliminary data.</text>
</comment>
<reference evidence="2 3" key="1">
    <citation type="submission" date="2024-10" db="EMBL/GenBank/DDBJ databases">
        <authorList>
            <person name="Kim D."/>
        </authorList>
    </citation>
    <scope>NUCLEOTIDE SEQUENCE [LARGE SCALE GENOMIC DNA]</scope>
    <source>
        <strain evidence="2">BH-2024</strain>
    </source>
</reference>
<sequence>MTAAEAEEGKLDVHRRHSSARNYRTPSDSQNIAAAKAADGYDGEREGNQQSDWSPPTDQLRNAKGQFQFQ</sequence>
<feature type="region of interest" description="Disordered" evidence="1">
    <location>
        <begin position="1"/>
        <end position="70"/>
    </location>
</feature>
<keyword evidence="3" id="KW-1185">Reference proteome</keyword>
<evidence type="ECO:0000313" key="3">
    <source>
        <dbReference type="Proteomes" id="UP001620626"/>
    </source>
</evidence>
<evidence type="ECO:0000256" key="1">
    <source>
        <dbReference type="SAM" id="MobiDB-lite"/>
    </source>
</evidence>
<proteinExistence type="predicted"/>
<name>A0ABD2ILM5_9BILA</name>
<feature type="compositionally biased region" description="Polar residues" evidence="1">
    <location>
        <begin position="20"/>
        <end position="32"/>
    </location>
</feature>
<feature type="compositionally biased region" description="Polar residues" evidence="1">
    <location>
        <begin position="48"/>
        <end position="70"/>
    </location>
</feature>
<dbReference type="EMBL" id="JBICBT010001175">
    <property type="protein sequence ID" value="KAL3080071.1"/>
    <property type="molecule type" value="Genomic_DNA"/>
</dbReference>
<dbReference type="AlphaFoldDB" id="A0ABD2ILM5"/>
<accession>A0ABD2ILM5</accession>
<protein>
    <submittedName>
        <fullName evidence="2">Uncharacterized protein</fullName>
    </submittedName>
</protein>
<organism evidence="2 3">
    <name type="scientific">Heterodera trifolii</name>
    <dbReference type="NCBI Taxonomy" id="157864"/>
    <lineage>
        <taxon>Eukaryota</taxon>
        <taxon>Metazoa</taxon>
        <taxon>Ecdysozoa</taxon>
        <taxon>Nematoda</taxon>
        <taxon>Chromadorea</taxon>
        <taxon>Rhabditida</taxon>
        <taxon>Tylenchina</taxon>
        <taxon>Tylenchomorpha</taxon>
        <taxon>Tylenchoidea</taxon>
        <taxon>Heteroderidae</taxon>
        <taxon>Heteroderinae</taxon>
        <taxon>Heterodera</taxon>
    </lineage>
</organism>